<dbReference type="AlphaFoldDB" id="A0A2R8ASB2"/>
<reference evidence="1 2" key="1">
    <citation type="submission" date="2018-03" db="EMBL/GenBank/DDBJ databases">
        <authorList>
            <person name="Keele B.F."/>
        </authorList>
    </citation>
    <scope>NUCLEOTIDE SEQUENCE [LARGE SCALE GENOMIC DNA]</scope>
    <source>
        <strain evidence="1 2">CECT 8811</strain>
    </source>
</reference>
<proteinExistence type="predicted"/>
<organism evidence="1 2">
    <name type="scientific">Aliiroseovarius pelagivivens</name>
    <dbReference type="NCBI Taxonomy" id="1639690"/>
    <lineage>
        <taxon>Bacteria</taxon>
        <taxon>Pseudomonadati</taxon>
        <taxon>Pseudomonadota</taxon>
        <taxon>Alphaproteobacteria</taxon>
        <taxon>Rhodobacterales</taxon>
        <taxon>Paracoccaceae</taxon>
        <taxon>Aliiroseovarius</taxon>
    </lineage>
</organism>
<dbReference type="EMBL" id="OMOI01000002">
    <property type="protein sequence ID" value="SPF78860.1"/>
    <property type="molecule type" value="Genomic_DNA"/>
</dbReference>
<dbReference type="Proteomes" id="UP000244911">
    <property type="component" value="Unassembled WGS sequence"/>
</dbReference>
<protein>
    <submittedName>
        <fullName evidence="1">Uncharacterized protein</fullName>
    </submittedName>
</protein>
<dbReference type="OrthoDB" id="9826987at2"/>
<evidence type="ECO:0000313" key="2">
    <source>
        <dbReference type="Proteomes" id="UP000244911"/>
    </source>
</evidence>
<accession>A0A2R8ASB2</accession>
<evidence type="ECO:0000313" key="1">
    <source>
        <dbReference type="EMBL" id="SPF78860.1"/>
    </source>
</evidence>
<gene>
    <name evidence="1" type="ORF">ALP8811_02792</name>
</gene>
<sequence>MNDKMGVKPFQDHDPDSEEYRDLRGRLIPVVEEHIGPVKGYSSRQLAASIIANFDNVMVHFWRRDDVSKTLDKLRRSLSEAIGAYNNLPLLVTDQMEWDTGQVDSLNKERFLQKTTHDVLFQHMLPERGATKAYAALKSLAEHSDELISAIEITKRELPEGIPTRNRQTFNEWALIDASVRAAKFNKSINIPDDLDNYGDLTRFLRDVFDVFGIKKTSFRKAYDSWRKYVDGKMENYDLMDI</sequence>
<keyword evidence="2" id="KW-1185">Reference proteome</keyword>
<dbReference type="RefSeq" id="WP_108857846.1">
    <property type="nucleotide sequence ID" value="NZ_OMOI01000002.1"/>
</dbReference>
<name>A0A2R8ASB2_9RHOB</name>